<dbReference type="SUPFAM" id="SSF53167">
    <property type="entry name" value="Purine and uridine phosphorylases"/>
    <property type="match status" value="1"/>
</dbReference>
<proteinExistence type="predicted"/>
<feature type="domain" description="Nucleoside phosphorylase" evidence="1">
    <location>
        <begin position="15"/>
        <end position="132"/>
    </location>
</feature>
<accession>A0A9N9ZES0</accession>
<dbReference type="SMART" id="SM00028">
    <property type="entry name" value="TPR"/>
    <property type="match status" value="3"/>
</dbReference>
<dbReference type="Pfam" id="PF13424">
    <property type="entry name" value="TPR_12"/>
    <property type="match status" value="1"/>
</dbReference>
<dbReference type="InterPro" id="IPR019734">
    <property type="entry name" value="TPR_rpt"/>
</dbReference>
<gene>
    <name evidence="3" type="ORF">CSOL1703_00015730</name>
</gene>
<dbReference type="Gene3D" id="3.40.50.300">
    <property type="entry name" value="P-loop containing nucleotide triphosphate hydrolases"/>
    <property type="match status" value="1"/>
</dbReference>
<evidence type="ECO:0000259" key="2">
    <source>
        <dbReference type="Pfam" id="PF13401"/>
    </source>
</evidence>
<reference evidence="4" key="1">
    <citation type="submission" date="2019-06" db="EMBL/GenBank/DDBJ databases">
        <authorList>
            <person name="Broberg M."/>
        </authorList>
    </citation>
    <scope>NUCLEOTIDE SEQUENCE [LARGE SCALE GENOMIC DNA]</scope>
</reference>
<dbReference type="SUPFAM" id="SSF52540">
    <property type="entry name" value="P-loop containing nucleoside triphosphate hydrolases"/>
    <property type="match status" value="1"/>
</dbReference>
<dbReference type="Proteomes" id="UP000775872">
    <property type="component" value="Unassembled WGS sequence"/>
</dbReference>
<dbReference type="GO" id="GO:0009116">
    <property type="term" value="P:nucleoside metabolic process"/>
    <property type="evidence" value="ECO:0007669"/>
    <property type="project" value="InterPro"/>
</dbReference>
<evidence type="ECO:0000313" key="3">
    <source>
        <dbReference type="EMBL" id="CAH0054258.1"/>
    </source>
</evidence>
<evidence type="ECO:0008006" key="5">
    <source>
        <dbReference type="Google" id="ProtNLM"/>
    </source>
</evidence>
<dbReference type="EMBL" id="CABFOC020000048">
    <property type="protein sequence ID" value="CAH0054258.1"/>
    <property type="molecule type" value="Genomic_DNA"/>
</dbReference>
<evidence type="ECO:0000259" key="1">
    <source>
        <dbReference type="Pfam" id="PF01048"/>
    </source>
</evidence>
<dbReference type="GO" id="GO:0043531">
    <property type="term" value="F:ADP binding"/>
    <property type="evidence" value="ECO:0007669"/>
    <property type="project" value="InterPro"/>
</dbReference>
<comment type="caution">
    <text evidence="3">The sequence shown here is derived from an EMBL/GenBank/DDBJ whole genome shotgun (WGS) entry which is preliminary data.</text>
</comment>
<dbReference type="Gene3D" id="3.40.50.1580">
    <property type="entry name" value="Nucleoside phosphorylase domain"/>
    <property type="match status" value="1"/>
</dbReference>
<dbReference type="AlphaFoldDB" id="A0A9N9ZES0"/>
<dbReference type="PANTHER" id="PTHR46082:SF6">
    <property type="entry name" value="AAA+ ATPASE DOMAIN-CONTAINING PROTEIN-RELATED"/>
    <property type="match status" value="1"/>
</dbReference>
<dbReference type="InterPro" id="IPR000845">
    <property type="entry name" value="Nucleoside_phosphorylase_d"/>
</dbReference>
<dbReference type="Pfam" id="PF13401">
    <property type="entry name" value="AAA_22"/>
    <property type="match status" value="1"/>
</dbReference>
<dbReference type="OrthoDB" id="5986190at2759"/>
<dbReference type="InterPro" id="IPR027417">
    <property type="entry name" value="P-loop_NTPase"/>
</dbReference>
<name>A0A9N9ZES0_9HYPO</name>
<dbReference type="Pfam" id="PF01048">
    <property type="entry name" value="PNP_UDP_1"/>
    <property type="match status" value="1"/>
</dbReference>
<keyword evidence="4" id="KW-1185">Reference proteome</keyword>
<organism evidence="3 4">
    <name type="scientific">Clonostachys solani</name>
    <dbReference type="NCBI Taxonomy" id="160281"/>
    <lineage>
        <taxon>Eukaryota</taxon>
        <taxon>Fungi</taxon>
        <taxon>Dikarya</taxon>
        <taxon>Ascomycota</taxon>
        <taxon>Pezizomycotina</taxon>
        <taxon>Sordariomycetes</taxon>
        <taxon>Hypocreomycetidae</taxon>
        <taxon>Hypocreales</taxon>
        <taxon>Bionectriaceae</taxon>
        <taxon>Clonostachys</taxon>
    </lineage>
</organism>
<protein>
    <recommendedName>
        <fullName evidence="5">Nephrocystin-3</fullName>
    </recommendedName>
</protein>
<feature type="domain" description="ORC1/DEAH AAA+ ATPase" evidence="2">
    <location>
        <begin position="370"/>
        <end position="481"/>
    </location>
</feature>
<dbReference type="InterPro" id="IPR049945">
    <property type="entry name" value="AAA_22"/>
</dbReference>
<reference evidence="3 4" key="2">
    <citation type="submission" date="2021-10" db="EMBL/GenBank/DDBJ databases">
        <authorList>
            <person name="Piombo E."/>
        </authorList>
    </citation>
    <scope>NUCLEOTIDE SEQUENCE [LARGE SCALE GENOMIC DNA]</scope>
</reference>
<dbReference type="Gene3D" id="1.25.40.10">
    <property type="entry name" value="Tetratricopeptide repeat domain"/>
    <property type="match status" value="2"/>
</dbReference>
<dbReference type="InterPro" id="IPR035994">
    <property type="entry name" value="Nucleoside_phosphorylase_sf"/>
</dbReference>
<dbReference type="PANTHER" id="PTHR46082">
    <property type="entry name" value="ATP/GTP-BINDING PROTEIN-RELATED"/>
    <property type="match status" value="1"/>
</dbReference>
<dbReference type="InterPro" id="IPR011990">
    <property type="entry name" value="TPR-like_helical_dom_sf"/>
</dbReference>
<dbReference type="SUPFAM" id="SSF48452">
    <property type="entry name" value="TPR-like"/>
    <property type="match status" value="1"/>
</dbReference>
<evidence type="ECO:0000313" key="4">
    <source>
        <dbReference type="Proteomes" id="UP000775872"/>
    </source>
</evidence>
<dbReference type="GO" id="GO:0003824">
    <property type="term" value="F:catalytic activity"/>
    <property type="evidence" value="ECO:0007669"/>
    <property type="project" value="InterPro"/>
</dbReference>
<dbReference type="InterPro" id="IPR053137">
    <property type="entry name" value="NLR-like"/>
</dbReference>
<sequence>MASTSRPRDRRDFRFAIFCALPREADAIFLLFDHFWDEGDSSYGRVEGDLNHYTNGRIGQHDVVLAHLPGMGTQNAAAAAASLRTSYTELKLVFLVGICGGVPKIDGVDAFLGDVVISKSILQYDYGRQYPGRFEVKETTEDSLGRSNKDIRGLLASFETDREKTVLENKAGRYLKDIQNKTEPSDPRRLKGSREYRNPGLAKDRLFKPDYIHKHHKECEACQRGPCELATKASCGDLGCRTSQLVLRTRSSDRNDDDYRPAIFIGRVASGSTVMKSGEDRDRIATEHGIAAFEMEGAGVWDEVPCLIVKGICDYADSHKDKRWVRPSLSQSSFGESPHCHTIPYIRNHEVVKRQTEVERLHQLLSSSSACQVAALWGLGGSGKTQIALEYAYQRLDARDCSVFWVHADMEATFIRDYKTIARKLGLDDTKSEENLLEAVRDKIESLESWVLVIDNTDDIKVFLSGQISKKTTNLLRYIPQSAGKSGTVLWTSRDERIDGIVGPGRTIEISRMTGAEGRKLLYTKWNEKDRGAKDDTITKLLEELGWLALAISQAGAFMRRTQTQASEYLSMLSKKKHRWKLFKASETAEVQRAPGVPNSVLGTWHISIERIQKENQLAYHILNALAYVNNQNISEKMVAEFAKFHEEGAPIDYKDFHDSRKEQIVADDNDSDEQDIEILTALARLKEYSFIQIHRDGKKQKSYKMHKLVQDAARFGLSAGLMVDEPRSGTSSRGEQYYAAITLKVMVRLFPGHRSGMWHQCEKYAGHAVQAAEWAEMSGTPICAATLLDRVCEFLEGRGHSLQARRLELLERNLSIHRQALGERDTETLFTKFLLARTHFQNGARDVAKEMTDQVYALQQEVLGNTSRDTIRTLTLKANILFEEGNFEESDQLLAQAMDRCREEKSDAVGMILERRARLSEQQGDYEKAADLARSSLDIYQQTATRHGRVIACMELLVGLYIHMGRYTEAVVVGESALDLAKVKWGSKHFTTNGLMQKLAKSYFELEQYAKAEPLAKEAVRLGQDLPDTPHYASLMRESKRLLAKMSEPIERPGSRESRQQQLFDQFAAGLKRLDAEYKPRNGSASSTVVGEVVFRTPGNARAGTHIYHVS</sequence>